<dbReference type="CDD" id="cd12148">
    <property type="entry name" value="fungal_TF_MHR"/>
    <property type="match status" value="1"/>
</dbReference>
<sequence>MASPSFLENPLLKVSRPVAACSRCRTAKIKCDGKLPACSACERVGKANTCSGASDEFARGKERSYVASLEGYCERLEQKIATLRQRKEALAVNGGGSVQESSITSAASDPVSHAHRKEVSDIDDLVGDFGFLSVNATSRDFHGISSSASFANLLLSLSLVEPLQRSLSPLPPRHEILPLLQFYFENFYPQLPFFDETSFWASVENIYQKDGRFAKPSDHWFLRLILAISSVSASYQIGDRCSQRALSFVSGALQYADDVLRPGSVLGIQAILLLAQYALMDFKHFRPWYIVGMAVRVMVDLGVHQDPPPEVLPATERLDMRRRVFHCVYSLDRGLSTAIERTFSLSDDSVNVALPIMSNSMSSPIFSHNSAPAWHLVKIRQILSLAYQKKYHYDHDYSPQSSQSTWELCQKSREWLNEVPTNAPEFFPRLCRLEFVYTIIMILSPTGTSSILCDYTKVLLFDHCIHFVADLHRVLEGPDWLPLMTSLDIQRAFQVSRRLTDLLCHDYDVVMDVLQPEQPVVPPDAHGPPGLCVEDRINCHSRAIDFLNHTQNLLQFGAGKWGMDLIFKAFQEDSEYVRKRLMQPSVPYYLGTETYLPRPPTTVPPSGTEHVGYEFVGQFGQ</sequence>
<dbReference type="PANTHER" id="PTHR47782:SF2">
    <property type="entry name" value="TRANSCRIPTION FACTOR, PUTATIVE (AFU_ORTHOLOGUE AFUA_4G12570)-RELATED"/>
    <property type="match status" value="1"/>
</dbReference>
<dbReference type="PROSITE" id="PS00463">
    <property type="entry name" value="ZN2_CY6_FUNGAL_1"/>
    <property type="match status" value="1"/>
</dbReference>
<comment type="subcellular location">
    <subcellularLocation>
        <location evidence="1">Nucleus</location>
    </subcellularLocation>
</comment>
<dbReference type="CDD" id="cd00067">
    <property type="entry name" value="GAL4"/>
    <property type="match status" value="1"/>
</dbReference>
<dbReference type="SMART" id="SM00066">
    <property type="entry name" value="GAL4"/>
    <property type="match status" value="1"/>
</dbReference>
<evidence type="ECO:0000256" key="2">
    <source>
        <dbReference type="ARBA" id="ARBA00022723"/>
    </source>
</evidence>
<evidence type="ECO:0000256" key="7">
    <source>
        <dbReference type="ARBA" id="ARBA00023242"/>
    </source>
</evidence>
<proteinExistence type="predicted"/>
<evidence type="ECO:0000256" key="3">
    <source>
        <dbReference type="ARBA" id="ARBA00022833"/>
    </source>
</evidence>
<dbReference type="SMART" id="SM00906">
    <property type="entry name" value="Fungal_trans"/>
    <property type="match status" value="1"/>
</dbReference>
<keyword evidence="3" id="KW-0862">Zinc</keyword>
<dbReference type="Gene3D" id="4.10.240.10">
    <property type="entry name" value="Zn(2)-C6 fungal-type DNA-binding domain"/>
    <property type="match status" value="1"/>
</dbReference>
<dbReference type="Pfam" id="PF00172">
    <property type="entry name" value="Zn_clus"/>
    <property type="match status" value="1"/>
</dbReference>
<dbReference type="AlphaFoldDB" id="A0AAD4CBF7"/>
<feature type="domain" description="Zn(2)-C6 fungal-type" evidence="9">
    <location>
        <begin position="20"/>
        <end position="51"/>
    </location>
</feature>
<dbReference type="GO" id="GO:0000981">
    <property type="term" value="F:DNA-binding transcription factor activity, RNA polymerase II-specific"/>
    <property type="evidence" value="ECO:0007669"/>
    <property type="project" value="InterPro"/>
</dbReference>
<feature type="coiled-coil region" evidence="8">
    <location>
        <begin position="66"/>
        <end position="93"/>
    </location>
</feature>
<organism evidence="10 11">
    <name type="scientific">Aspergillus nanangensis</name>
    <dbReference type="NCBI Taxonomy" id="2582783"/>
    <lineage>
        <taxon>Eukaryota</taxon>
        <taxon>Fungi</taxon>
        <taxon>Dikarya</taxon>
        <taxon>Ascomycota</taxon>
        <taxon>Pezizomycotina</taxon>
        <taxon>Eurotiomycetes</taxon>
        <taxon>Eurotiomycetidae</taxon>
        <taxon>Eurotiales</taxon>
        <taxon>Aspergillaceae</taxon>
        <taxon>Aspergillus</taxon>
        <taxon>Aspergillus subgen. Circumdati</taxon>
    </lineage>
</organism>
<evidence type="ECO:0000256" key="8">
    <source>
        <dbReference type="SAM" id="Coils"/>
    </source>
</evidence>
<dbReference type="InterPro" id="IPR001138">
    <property type="entry name" value="Zn2Cys6_DnaBD"/>
</dbReference>
<reference evidence="10" key="2">
    <citation type="submission" date="2020-02" db="EMBL/GenBank/DDBJ databases">
        <authorList>
            <person name="Gilchrist C.L.M."/>
            <person name="Chooi Y.-H."/>
        </authorList>
    </citation>
    <scope>NUCLEOTIDE SEQUENCE</scope>
    <source>
        <strain evidence="10">MST-FP2251</strain>
    </source>
</reference>
<name>A0AAD4CBF7_ASPNN</name>
<keyword evidence="8" id="KW-0175">Coiled coil</keyword>
<dbReference type="GO" id="GO:0005634">
    <property type="term" value="C:nucleus"/>
    <property type="evidence" value="ECO:0007669"/>
    <property type="project" value="UniProtKB-SubCell"/>
</dbReference>
<accession>A0AAD4CBF7</accession>
<keyword evidence="6" id="KW-0804">Transcription</keyword>
<dbReference type="GO" id="GO:0043565">
    <property type="term" value="F:sequence-specific DNA binding"/>
    <property type="evidence" value="ECO:0007669"/>
    <property type="project" value="TreeGrafter"/>
</dbReference>
<dbReference type="InterPro" id="IPR052202">
    <property type="entry name" value="Yeast_MetPath_Reg"/>
</dbReference>
<reference evidence="10" key="1">
    <citation type="journal article" date="2019" name="Beilstein J. Org. Chem.">
        <title>Nanangenines: drimane sesquiterpenoids as the dominant metabolite cohort of a novel Australian fungus, Aspergillus nanangensis.</title>
        <authorList>
            <person name="Lacey H.J."/>
            <person name="Gilchrist C.L.M."/>
            <person name="Crombie A."/>
            <person name="Kalaitzis J.A."/>
            <person name="Vuong D."/>
            <person name="Rutledge P.J."/>
            <person name="Turner P."/>
            <person name="Pitt J.I."/>
            <person name="Lacey E."/>
            <person name="Chooi Y.H."/>
            <person name="Piggott A.M."/>
        </authorList>
    </citation>
    <scope>NUCLEOTIDE SEQUENCE</scope>
    <source>
        <strain evidence="10">MST-FP2251</strain>
    </source>
</reference>
<evidence type="ECO:0000256" key="4">
    <source>
        <dbReference type="ARBA" id="ARBA00023015"/>
    </source>
</evidence>
<dbReference type="PROSITE" id="PS50048">
    <property type="entry name" value="ZN2_CY6_FUNGAL_2"/>
    <property type="match status" value="1"/>
</dbReference>
<comment type="caution">
    <text evidence="10">The sequence shown here is derived from an EMBL/GenBank/DDBJ whole genome shotgun (WGS) entry which is preliminary data.</text>
</comment>
<gene>
    <name evidence="10" type="ORF">FE257_004048</name>
</gene>
<evidence type="ECO:0000256" key="6">
    <source>
        <dbReference type="ARBA" id="ARBA00023163"/>
    </source>
</evidence>
<keyword evidence="2" id="KW-0479">Metal-binding</keyword>
<dbReference type="PANTHER" id="PTHR47782">
    <property type="entry name" value="ZN(II)2CYS6 TRANSCRIPTION FACTOR (EUROFUNG)-RELATED"/>
    <property type="match status" value="1"/>
</dbReference>
<dbReference type="Pfam" id="PF04082">
    <property type="entry name" value="Fungal_trans"/>
    <property type="match status" value="1"/>
</dbReference>
<dbReference type="EMBL" id="VCAU01000180">
    <property type="protein sequence ID" value="KAF9883163.1"/>
    <property type="molecule type" value="Genomic_DNA"/>
</dbReference>
<dbReference type="InterPro" id="IPR036864">
    <property type="entry name" value="Zn2-C6_fun-type_DNA-bd_sf"/>
</dbReference>
<evidence type="ECO:0000256" key="1">
    <source>
        <dbReference type="ARBA" id="ARBA00004123"/>
    </source>
</evidence>
<evidence type="ECO:0000313" key="11">
    <source>
        <dbReference type="Proteomes" id="UP001194746"/>
    </source>
</evidence>
<keyword evidence="5" id="KW-0238">DNA-binding</keyword>
<dbReference type="SUPFAM" id="SSF57701">
    <property type="entry name" value="Zn2/Cys6 DNA-binding domain"/>
    <property type="match status" value="1"/>
</dbReference>
<dbReference type="InterPro" id="IPR007219">
    <property type="entry name" value="XnlR_reg_dom"/>
</dbReference>
<dbReference type="GO" id="GO:0008270">
    <property type="term" value="F:zinc ion binding"/>
    <property type="evidence" value="ECO:0007669"/>
    <property type="project" value="InterPro"/>
</dbReference>
<keyword evidence="11" id="KW-1185">Reference proteome</keyword>
<evidence type="ECO:0000256" key="5">
    <source>
        <dbReference type="ARBA" id="ARBA00023125"/>
    </source>
</evidence>
<dbReference type="GO" id="GO:0006351">
    <property type="term" value="P:DNA-templated transcription"/>
    <property type="evidence" value="ECO:0007669"/>
    <property type="project" value="InterPro"/>
</dbReference>
<dbReference type="Proteomes" id="UP001194746">
    <property type="component" value="Unassembled WGS sequence"/>
</dbReference>
<evidence type="ECO:0000313" key="10">
    <source>
        <dbReference type="EMBL" id="KAF9883163.1"/>
    </source>
</evidence>
<keyword evidence="4" id="KW-0805">Transcription regulation</keyword>
<dbReference type="FunFam" id="4.10.240.10:FF:000035">
    <property type="entry name" value="C6 transcription factor, putative (AFU_orthologue AFUA_4G12570)"/>
    <property type="match status" value="1"/>
</dbReference>
<protein>
    <recommendedName>
        <fullName evidence="9">Zn(2)-C6 fungal-type domain-containing protein</fullName>
    </recommendedName>
</protein>
<keyword evidence="7" id="KW-0539">Nucleus</keyword>
<dbReference type="GO" id="GO:0045944">
    <property type="term" value="P:positive regulation of transcription by RNA polymerase II"/>
    <property type="evidence" value="ECO:0007669"/>
    <property type="project" value="TreeGrafter"/>
</dbReference>
<evidence type="ECO:0000259" key="9">
    <source>
        <dbReference type="PROSITE" id="PS50048"/>
    </source>
</evidence>